<sequence length="60" mass="6971">ISSQLSESTKKLEMLIEMDKVRDINNEAKLLLNTLNDVTRTFSTQKEFECKERHAVQCGR</sequence>
<name>A0AAV5TUV7_9BILA</name>
<accession>A0AAV5TUV7</accession>
<evidence type="ECO:0000313" key="1">
    <source>
        <dbReference type="EMBL" id="GMS98066.1"/>
    </source>
</evidence>
<feature type="non-terminal residue" evidence="1">
    <location>
        <position position="1"/>
    </location>
</feature>
<reference evidence="1" key="1">
    <citation type="submission" date="2023-10" db="EMBL/GenBank/DDBJ databases">
        <title>Genome assembly of Pristionchus species.</title>
        <authorList>
            <person name="Yoshida K."/>
            <person name="Sommer R.J."/>
        </authorList>
    </citation>
    <scope>NUCLEOTIDE SEQUENCE</scope>
    <source>
        <strain evidence="1">RS0144</strain>
    </source>
</reference>
<gene>
    <name evidence="1" type="ORF">PENTCL1PPCAC_20241</name>
</gene>
<keyword evidence="2" id="KW-1185">Reference proteome</keyword>
<dbReference type="AlphaFoldDB" id="A0AAV5TUV7"/>
<organism evidence="1 2">
    <name type="scientific">Pristionchus entomophagus</name>
    <dbReference type="NCBI Taxonomy" id="358040"/>
    <lineage>
        <taxon>Eukaryota</taxon>
        <taxon>Metazoa</taxon>
        <taxon>Ecdysozoa</taxon>
        <taxon>Nematoda</taxon>
        <taxon>Chromadorea</taxon>
        <taxon>Rhabditida</taxon>
        <taxon>Rhabditina</taxon>
        <taxon>Diplogasteromorpha</taxon>
        <taxon>Diplogasteroidea</taxon>
        <taxon>Neodiplogasteridae</taxon>
        <taxon>Pristionchus</taxon>
    </lineage>
</organism>
<dbReference type="EMBL" id="BTSX01000005">
    <property type="protein sequence ID" value="GMS98066.1"/>
    <property type="molecule type" value="Genomic_DNA"/>
</dbReference>
<comment type="caution">
    <text evidence="1">The sequence shown here is derived from an EMBL/GenBank/DDBJ whole genome shotgun (WGS) entry which is preliminary data.</text>
</comment>
<protein>
    <submittedName>
        <fullName evidence="1">Uncharacterized protein</fullName>
    </submittedName>
</protein>
<dbReference type="Proteomes" id="UP001432027">
    <property type="component" value="Unassembled WGS sequence"/>
</dbReference>
<evidence type="ECO:0000313" key="2">
    <source>
        <dbReference type="Proteomes" id="UP001432027"/>
    </source>
</evidence>
<proteinExistence type="predicted"/>